<dbReference type="Proteomes" id="UP000050827">
    <property type="component" value="Unassembled WGS sequence"/>
</dbReference>
<keyword evidence="1 2" id="KW-0732">Signal</keyword>
<dbReference type="InterPro" id="IPR028994">
    <property type="entry name" value="Integrin_alpha_N"/>
</dbReference>
<dbReference type="PANTHER" id="PTHR16026">
    <property type="entry name" value="CARTILAGE ACIDIC PROTEIN 1"/>
    <property type="match status" value="1"/>
</dbReference>
<dbReference type="EMBL" id="LCTZ01000002">
    <property type="protein sequence ID" value="KQC30729.1"/>
    <property type="molecule type" value="Genomic_DNA"/>
</dbReference>
<evidence type="ECO:0000256" key="1">
    <source>
        <dbReference type="ARBA" id="ARBA00022729"/>
    </source>
</evidence>
<protein>
    <recommendedName>
        <fullName evidence="3">ASPIC/UnbV domain-containing protein</fullName>
    </recommendedName>
</protein>
<keyword evidence="5" id="KW-1185">Reference proteome</keyword>
<evidence type="ECO:0000259" key="3">
    <source>
        <dbReference type="Pfam" id="PF07593"/>
    </source>
</evidence>
<dbReference type="SUPFAM" id="SSF69318">
    <property type="entry name" value="Integrin alpha N-terminal domain"/>
    <property type="match status" value="3"/>
</dbReference>
<dbReference type="PANTHER" id="PTHR16026:SF0">
    <property type="entry name" value="CARTILAGE ACIDIC PROTEIN 1"/>
    <property type="match status" value="1"/>
</dbReference>
<proteinExistence type="predicted"/>
<dbReference type="Pfam" id="PF07593">
    <property type="entry name" value="UnbV_ASPIC"/>
    <property type="match status" value="1"/>
</dbReference>
<reference evidence="4 5" key="1">
    <citation type="submission" date="2015-04" db="EMBL/GenBank/DDBJ databases">
        <title>Complete genome of flavobacterium.</title>
        <authorList>
            <person name="Kwon Y.M."/>
            <person name="Kim S.-J."/>
        </authorList>
    </citation>
    <scope>NUCLEOTIDE SEQUENCE [LARGE SCALE GENOMIC DNA]</scope>
    <source>
        <strain evidence="4 5">DK169</strain>
    </source>
</reference>
<feature type="domain" description="ASPIC/UnbV" evidence="3">
    <location>
        <begin position="521"/>
        <end position="587"/>
    </location>
</feature>
<dbReference type="Pfam" id="PF13517">
    <property type="entry name" value="FG-GAP_3"/>
    <property type="match status" value="6"/>
</dbReference>
<feature type="chain" id="PRO_5006186656" description="ASPIC/UnbV domain-containing protein" evidence="2">
    <location>
        <begin position="23"/>
        <end position="1099"/>
    </location>
</feature>
<accession>A0A0Q0XNV4</accession>
<evidence type="ECO:0000313" key="4">
    <source>
        <dbReference type="EMBL" id="KQC30729.1"/>
    </source>
</evidence>
<evidence type="ECO:0000256" key="2">
    <source>
        <dbReference type="SAM" id="SignalP"/>
    </source>
</evidence>
<name>A0A0Q0XNV4_9FLAO</name>
<dbReference type="PATRIC" id="fig|1547436.3.peg.2720"/>
<dbReference type="OrthoDB" id="9816120at2"/>
<dbReference type="PROSITE" id="PS51257">
    <property type="entry name" value="PROKAR_LIPOPROTEIN"/>
    <property type="match status" value="1"/>
</dbReference>
<dbReference type="InterPro" id="IPR011519">
    <property type="entry name" value="UnbV_ASPIC"/>
</dbReference>
<dbReference type="RefSeq" id="WP_055395974.1">
    <property type="nucleotide sequence ID" value="NZ_LCTZ01000002.1"/>
</dbReference>
<dbReference type="AlphaFoldDB" id="A0A0Q0XNV4"/>
<organism evidence="4 5">
    <name type="scientific">Flagellimonas eckloniae</name>
    <dbReference type="NCBI Taxonomy" id="346185"/>
    <lineage>
        <taxon>Bacteria</taxon>
        <taxon>Pseudomonadati</taxon>
        <taxon>Bacteroidota</taxon>
        <taxon>Flavobacteriia</taxon>
        <taxon>Flavobacteriales</taxon>
        <taxon>Flavobacteriaceae</taxon>
        <taxon>Flagellimonas</taxon>
    </lineage>
</organism>
<dbReference type="Gene3D" id="2.130.10.130">
    <property type="entry name" value="Integrin alpha, N-terminal"/>
    <property type="match status" value="4"/>
</dbReference>
<sequence>MKNKVGLFGSLLLMLFIGSSCNNTSDHLFTELDASLTKIDFSNDIEEDEEHNIYNFMNIYTGGGVGVGDINNDGLSDIFFAGNLVSNKLYLNKGDFIFEDITETSGVLSNNWSTGVSMIDVNQDGWVDIYVAVSGGGKEEKRANKLYINQKNNTFTEEALKYGLADTSQSTQSAFFDYDLDGDLDMFLIVNPVDYSLSSVNTIRPRKLNGESNSTDKLYRNNGDGTFSDVSSESGILIEGYSLGVGVSDIDNDGWPDIYVSNDFLTNDILYRNNGDGTFSDVSNTYFKHTSFAGMGNDIADFNNDGLADIMVLDMLPEDNERQKMIIPASSFDKFQMMLKNGYTAQYTRNTLQLNNGNNSFSEIGQFAGISQTDWSWSVLMADYDNDGFKDAFITNGFRRDIGDLDYINYQQQLSNPFGSEKVRKEKKLKAIKELPSAAIKNYFFKNNGDHTFSNTSKDWGIKNVSLSNGSAFADLDNDGDLDLIVNNINEKASILKNNSEKQTSRFLKIKLKGKAGNLEGIGSKITLHSNDNNQYYQHYLSRGYESSMDQTIHFGLGESKIDSITIVWPDKRIQVVKNVLENQVITLEHGNAQKVSQKENMEGITPLFSEVSDALKTKYKHQENNFVDFKVQLLLPHMHSKNGPKMALGDINGDSLEDFYIGGSAGYSGRFFVQKSDGTFEEQELNMDITAEDMGSLLFDADGDGDNDLYVVSGGSEFNADAPEYEDRLYFNNGSGDFVKDKSALPKIIASGSVVTASDFDKDGDLDLFVGGRIAPGQYPISPKSYLLENNGGKFTDVTNNFNQNLANVGMVTAAVWTDYDQDGKNDLILAGEFMPIKIFKNSGSQFEDVTDTSGLADTSGWWNSIASGDMDGDGDMDLIAGNLGTNSRYKASIDQPLCIYAKDYDKNNSIDPIMCYYIQGENYIAHPRDKITGQIASMRGRFKTYESYAKVKFGDAFLPEELENALVIKATNFKSTYFENMGDGTFKSKPLPAMAQIAPLNGIQITDVDGDNKLDVLLVGNNYSGDASIGNHDGMIGLYLKGDGKGGLVPVPVTSSGFYVNTDAKDIKELTLTDGRSVILVSSNSDSLRVFSNHTRW</sequence>
<dbReference type="InterPro" id="IPR027039">
    <property type="entry name" value="Crtac1"/>
</dbReference>
<gene>
    <name evidence="4" type="ORF">AAY42_13190</name>
</gene>
<dbReference type="InterPro" id="IPR013517">
    <property type="entry name" value="FG-GAP"/>
</dbReference>
<dbReference type="STRING" id="346185.AAY42_13190"/>
<feature type="signal peptide" evidence="2">
    <location>
        <begin position="1"/>
        <end position="22"/>
    </location>
</feature>
<comment type="caution">
    <text evidence="4">The sequence shown here is derived from an EMBL/GenBank/DDBJ whole genome shotgun (WGS) entry which is preliminary data.</text>
</comment>
<evidence type="ECO:0000313" key="5">
    <source>
        <dbReference type="Proteomes" id="UP000050827"/>
    </source>
</evidence>